<dbReference type="NCBIfam" id="TIGR03591">
    <property type="entry name" value="polynuc_phos"/>
    <property type="match status" value="1"/>
</dbReference>
<dbReference type="InterPro" id="IPR004088">
    <property type="entry name" value="KH_dom_type_1"/>
</dbReference>
<dbReference type="SUPFAM" id="SSF54211">
    <property type="entry name" value="Ribosomal protein S5 domain 2-like"/>
    <property type="match status" value="2"/>
</dbReference>
<keyword evidence="12" id="KW-1185">Reference proteome</keyword>
<dbReference type="EC" id="2.7.7.8" evidence="9"/>
<dbReference type="Gene3D" id="3.30.1370.10">
    <property type="entry name" value="K Homology domain, type 1"/>
    <property type="match status" value="1"/>
</dbReference>
<comment type="similarity">
    <text evidence="2 9">Belongs to the polyribonucleotide nucleotidyltransferase family.</text>
</comment>
<protein>
    <recommendedName>
        <fullName evidence="9">Polyribonucleotide nucleotidyltransferase</fullName>
        <ecNumber evidence="9">2.7.7.8</ecNumber>
    </recommendedName>
    <alternativeName>
        <fullName evidence="9">Polynucleotide phosphorylase</fullName>
        <shortName evidence="9">PNPase</shortName>
    </alternativeName>
</protein>
<evidence type="ECO:0000256" key="8">
    <source>
        <dbReference type="ARBA" id="ARBA00022884"/>
    </source>
</evidence>
<dbReference type="NCBIfam" id="NF008805">
    <property type="entry name" value="PRK11824.1"/>
    <property type="match status" value="1"/>
</dbReference>
<evidence type="ECO:0000256" key="6">
    <source>
        <dbReference type="ARBA" id="ARBA00022723"/>
    </source>
</evidence>
<dbReference type="Pfam" id="PF00575">
    <property type="entry name" value="S1"/>
    <property type="match status" value="1"/>
</dbReference>
<evidence type="ECO:0000256" key="4">
    <source>
        <dbReference type="ARBA" id="ARBA00022679"/>
    </source>
</evidence>
<evidence type="ECO:0000256" key="3">
    <source>
        <dbReference type="ARBA" id="ARBA00022490"/>
    </source>
</evidence>
<dbReference type="GO" id="GO:0006402">
    <property type="term" value="P:mRNA catabolic process"/>
    <property type="evidence" value="ECO:0007669"/>
    <property type="project" value="UniProtKB-UniRule"/>
</dbReference>
<dbReference type="InterPro" id="IPR004087">
    <property type="entry name" value="KH_dom"/>
</dbReference>
<dbReference type="CDD" id="cd11363">
    <property type="entry name" value="RNase_PH_PNPase_1"/>
    <property type="match status" value="1"/>
</dbReference>
<evidence type="ECO:0000259" key="10">
    <source>
        <dbReference type="PROSITE" id="PS50126"/>
    </source>
</evidence>
<dbReference type="Pfam" id="PF01138">
    <property type="entry name" value="RNase_PH"/>
    <property type="match status" value="2"/>
</dbReference>
<dbReference type="AlphaFoldDB" id="A0A2K9LIF0"/>
<dbReference type="SMART" id="SM00316">
    <property type="entry name" value="S1"/>
    <property type="match status" value="1"/>
</dbReference>
<keyword evidence="8 9" id="KW-0694">RNA-binding</keyword>
<dbReference type="Pfam" id="PF03725">
    <property type="entry name" value="RNase_PH_C"/>
    <property type="match status" value="2"/>
</dbReference>
<feature type="binding site" evidence="9">
    <location>
        <position position="494"/>
    </location>
    <ligand>
        <name>Mg(2+)</name>
        <dbReference type="ChEBI" id="CHEBI:18420"/>
    </ligand>
</feature>
<dbReference type="InterPro" id="IPR015847">
    <property type="entry name" value="ExoRNase_PH_dom2"/>
</dbReference>
<dbReference type="FunFam" id="3.30.1370.10:FF:000001">
    <property type="entry name" value="Polyribonucleotide nucleotidyltransferase"/>
    <property type="match status" value="1"/>
</dbReference>
<keyword evidence="6 9" id="KW-0479">Metal-binding</keyword>
<dbReference type="SUPFAM" id="SSF55666">
    <property type="entry name" value="Ribonuclease PH domain 2-like"/>
    <property type="match status" value="2"/>
</dbReference>
<dbReference type="InterPro" id="IPR036345">
    <property type="entry name" value="ExoRNase_PH_dom2_sf"/>
</dbReference>
<keyword evidence="7 9" id="KW-0460">Magnesium</keyword>
<dbReference type="InterPro" id="IPR027408">
    <property type="entry name" value="PNPase/RNase_PH_dom_sf"/>
</dbReference>
<dbReference type="InterPro" id="IPR036456">
    <property type="entry name" value="PNPase_PH_RNA-bd_sf"/>
</dbReference>
<dbReference type="GO" id="GO:0003723">
    <property type="term" value="F:RNA binding"/>
    <property type="evidence" value="ECO:0007669"/>
    <property type="project" value="UniProtKB-UniRule"/>
</dbReference>
<name>A0A2K9LIF0_9GAMM</name>
<dbReference type="InterPro" id="IPR003029">
    <property type="entry name" value="S1_domain"/>
</dbReference>
<evidence type="ECO:0000313" key="12">
    <source>
        <dbReference type="Proteomes" id="UP000235116"/>
    </source>
</evidence>
<dbReference type="SUPFAM" id="SSF54791">
    <property type="entry name" value="Eukaryotic type KH-domain (KH-domain type I)"/>
    <property type="match status" value="1"/>
</dbReference>
<dbReference type="GO" id="GO:0004654">
    <property type="term" value="F:polyribonucleotide nucleotidyltransferase activity"/>
    <property type="evidence" value="ECO:0007669"/>
    <property type="project" value="UniProtKB-UniRule"/>
</dbReference>
<dbReference type="RefSeq" id="WP_101893472.1">
    <property type="nucleotide sequence ID" value="NZ_CP022684.1"/>
</dbReference>
<dbReference type="FunFam" id="3.30.230.70:FF:000002">
    <property type="entry name" value="Polyribonucleotide nucleotidyltransferase"/>
    <property type="match status" value="1"/>
</dbReference>
<keyword evidence="3 9" id="KW-0963">Cytoplasm</keyword>
<proteinExistence type="inferred from homology"/>
<reference evidence="12" key="1">
    <citation type="submission" date="2017-08" db="EMBL/GenBank/DDBJ databases">
        <title>Direct submision.</title>
        <authorList>
            <person name="Kim S.-J."/>
            <person name="Rhee S.-K."/>
        </authorList>
    </citation>
    <scope>NUCLEOTIDE SEQUENCE [LARGE SCALE GENOMIC DNA]</scope>
    <source>
        <strain evidence="12">GI5</strain>
    </source>
</reference>
<dbReference type="EMBL" id="CP022684">
    <property type="protein sequence ID" value="AUM12136.1"/>
    <property type="molecule type" value="Genomic_DNA"/>
</dbReference>
<dbReference type="GO" id="GO:0005829">
    <property type="term" value="C:cytosol"/>
    <property type="evidence" value="ECO:0007669"/>
    <property type="project" value="TreeGrafter"/>
</dbReference>
<dbReference type="KEGG" id="kak:Kalk_06795"/>
<dbReference type="PIRSF" id="PIRSF005499">
    <property type="entry name" value="PNPase"/>
    <property type="match status" value="1"/>
</dbReference>
<accession>A0A2K9LIF0</accession>
<dbReference type="Pfam" id="PF03726">
    <property type="entry name" value="PNPase"/>
    <property type="match status" value="1"/>
</dbReference>
<keyword evidence="4 9" id="KW-0808">Transferase</keyword>
<dbReference type="InterPro" id="IPR012162">
    <property type="entry name" value="PNPase"/>
</dbReference>
<dbReference type="PANTHER" id="PTHR11252">
    <property type="entry name" value="POLYRIBONUCLEOTIDE NUCLEOTIDYLTRANSFERASE"/>
    <property type="match status" value="1"/>
</dbReference>
<dbReference type="PROSITE" id="PS50084">
    <property type="entry name" value="KH_TYPE_1"/>
    <property type="match status" value="1"/>
</dbReference>
<dbReference type="SMART" id="SM00322">
    <property type="entry name" value="KH"/>
    <property type="match status" value="1"/>
</dbReference>
<dbReference type="Gene3D" id="2.40.50.140">
    <property type="entry name" value="Nucleic acid-binding proteins"/>
    <property type="match status" value="1"/>
</dbReference>
<dbReference type="Gene3D" id="3.30.230.70">
    <property type="entry name" value="GHMP Kinase, N-terminal domain"/>
    <property type="match status" value="2"/>
</dbReference>
<evidence type="ECO:0000256" key="1">
    <source>
        <dbReference type="ARBA" id="ARBA00004496"/>
    </source>
</evidence>
<dbReference type="PROSITE" id="PS50126">
    <property type="entry name" value="S1"/>
    <property type="match status" value="1"/>
</dbReference>
<comment type="subunit">
    <text evidence="9">Component of the RNA degradosome, which is a multiprotein complex involved in RNA processing and mRNA degradation.</text>
</comment>
<dbReference type="GO" id="GO:0000287">
    <property type="term" value="F:magnesium ion binding"/>
    <property type="evidence" value="ECO:0007669"/>
    <property type="project" value="UniProtKB-UniRule"/>
</dbReference>
<dbReference type="SUPFAM" id="SSF50249">
    <property type="entry name" value="Nucleic acid-binding proteins"/>
    <property type="match status" value="1"/>
</dbReference>
<dbReference type="InterPro" id="IPR012340">
    <property type="entry name" value="NA-bd_OB-fold"/>
</dbReference>
<dbReference type="SUPFAM" id="SSF46915">
    <property type="entry name" value="Polynucleotide phosphorylase/guanosine pentaphosphate synthase (PNPase/GPSI), domain 3"/>
    <property type="match status" value="1"/>
</dbReference>
<dbReference type="HAMAP" id="MF_01595">
    <property type="entry name" value="PNPase"/>
    <property type="match status" value="1"/>
</dbReference>
<keyword evidence="5 9" id="KW-0548">Nucleotidyltransferase</keyword>
<gene>
    <name evidence="9 11" type="primary">pnp</name>
    <name evidence="11" type="ORF">Kalk_06795</name>
</gene>
<dbReference type="CDD" id="cd11364">
    <property type="entry name" value="RNase_PH_PNPase_2"/>
    <property type="match status" value="1"/>
</dbReference>
<organism evidence="11 12">
    <name type="scientific">Ketobacter alkanivorans</name>
    <dbReference type="NCBI Taxonomy" id="1917421"/>
    <lineage>
        <taxon>Bacteria</taxon>
        <taxon>Pseudomonadati</taxon>
        <taxon>Pseudomonadota</taxon>
        <taxon>Gammaproteobacteria</taxon>
        <taxon>Pseudomonadales</taxon>
        <taxon>Ketobacteraceae</taxon>
        <taxon>Ketobacter</taxon>
    </lineage>
</organism>
<dbReference type="InterPro" id="IPR036612">
    <property type="entry name" value="KH_dom_type_1_sf"/>
</dbReference>
<evidence type="ECO:0000313" key="11">
    <source>
        <dbReference type="EMBL" id="AUM12136.1"/>
    </source>
</evidence>
<feature type="domain" description="S1 motif" evidence="10">
    <location>
        <begin position="624"/>
        <end position="692"/>
    </location>
</feature>
<dbReference type="PANTHER" id="PTHR11252:SF0">
    <property type="entry name" value="POLYRIBONUCLEOTIDE NUCLEOTIDYLTRANSFERASE 1, MITOCHONDRIAL"/>
    <property type="match status" value="1"/>
</dbReference>
<dbReference type="GO" id="GO:0006396">
    <property type="term" value="P:RNA processing"/>
    <property type="evidence" value="ECO:0007669"/>
    <property type="project" value="InterPro"/>
</dbReference>
<dbReference type="InterPro" id="IPR015848">
    <property type="entry name" value="PNPase_PH_RNA-bd_bac/org-type"/>
</dbReference>
<comment type="catalytic activity">
    <reaction evidence="9">
        <text>RNA(n+1) + phosphate = RNA(n) + a ribonucleoside 5'-diphosphate</text>
        <dbReference type="Rhea" id="RHEA:22096"/>
        <dbReference type="Rhea" id="RHEA-COMP:14527"/>
        <dbReference type="Rhea" id="RHEA-COMP:17342"/>
        <dbReference type="ChEBI" id="CHEBI:43474"/>
        <dbReference type="ChEBI" id="CHEBI:57930"/>
        <dbReference type="ChEBI" id="CHEBI:140395"/>
        <dbReference type="EC" id="2.7.7.8"/>
    </reaction>
</comment>
<dbReference type="CDD" id="cd04472">
    <property type="entry name" value="S1_PNPase"/>
    <property type="match status" value="1"/>
</dbReference>
<comment type="subcellular location">
    <subcellularLocation>
        <location evidence="1 9">Cytoplasm</location>
    </subcellularLocation>
</comment>
<evidence type="ECO:0000256" key="7">
    <source>
        <dbReference type="ARBA" id="ARBA00022842"/>
    </source>
</evidence>
<feature type="binding site" evidence="9">
    <location>
        <position position="488"/>
    </location>
    <ligand>
        <name>Mg(2+)</name>
        <dbReference type="ChEBI" id="CHEBI:18420"/>
    </ligand>
</feature>
<dbReference type="InterPro" id="IPR001247">
    <property type="entry name" value="ExoRNase_PH_dom1"/>
</dbReference>
<dbReference type="OrthoDB" id="9804305at2"/>
<comment type="cofactor">
    <cofactor evidence="9">
        <name>Mg(2+)</name>
        <dbReference type="ChEBI" id="CHEBI:18420"/>
    </cofactor>
</comment>
<dbReference type="InterPro" id="IPR020568">
    <property type="entry name" value="Ribosomal_Su5_D2-typ_SF"/>
</dbReference>
<dbReference type="CDD" id="cd02393">
    <property type="entry name" value="KH-I_PNPase"/>
    <property type="match status" value="1"/>
</dbReference>
<evidence type="ECO:0000256" key="9">
    <source>
        <dbReference type="HAMAP-Rule" id="MF_01595"/>
    </source>
</evidence>
<dbReference type="FunFam" id="3.30.230.70:FF:000001">
    <property type="entry name" value="Polyribonucleotide nucleotidyltransferase"/>
    <property type="match status" value="1"/>
</dbReference>
<dbReference type="FunFam" id="2.40.50.140:FF:000023">
    <property type="entry name" value="Polyribonucleotide nucleotidyltransferase"/>
    <property type="match status" value="1"/>
</dbReference>
<sequence length="705" mass="76438">MFKVVKKEFQFGDQTFVLETGKVARQATGAVVVSTESCSVLVTVVARKEAAPGVDFFPLTVNYQEKFYAAGRIPGGFMKREGRPTEKETLTCRLIDRPIRPLFPEGFTNEVQVIATVMSTDKQTDPDIAALIGTSAALAIAGIPFMGPIGAARVGYTDGMYMINPTYKQLETSQLDLVVAGTDEAVLMVESEAQELTEDQMLGAVLFGHMEMQKAITAIKEFAAEVATPSWDWKAPEENVSLTQAVKSVVGEKLVEAYQIHDKQERYTRVGELRNDAVAALCKPEDESAPTEREVKDTFHDLEYVTVRENILSGKPRIDGRDQKTVRPISVEVGVLPRTHGSALFTRGETQAIVAATLGSLRDSQNIDAIEGMKTDPFMLHYNFPPFCVGEISFQLGPKRREIGHGRLARRGVQAMLPDSADFPYAMRVVSEITESNGSSSMASVCGTSLALMDAGVPIKAPVAGIAMGLVKEGERFAILSDILGDEDHLGDMDFKVAGTDNGITALQMDIKITGITEEIMETALNQAREGRLHILGEMNKVLAAPRGTLSSDAPVYLTIKIHPDKIRDVIGKGGAMIRSICEESGAEIDIQDDGQVRIYGQNQAAAEKALSMVEGITAEAEVGKLYTGKVQKIVDFGAFVNIFPGTDGLVHISQIAEDRVNNVSDYLQEGQEVTVKVLDVDNRGRIKLSIKEALADQAADGSAE</sequence>
<evidence type="ECO:0000256" key="5">
    <source>
        <dbReference type="ARBA" id="ARBA00022695"/>
    </source>
</evidence>
<dbReference type="Proteomes" id="UP000235116">
    <property type="component" value="Chromosome"/>
</dbReference>
<dbReference type="Pfam" id="PF00013">
    <property type="entry name" value="KH_1"/>
    <property type="match status" value="1"/>
</dbReference>
<comment type="function">
    <text evidence="9">Involved in mRNA degradation. Catalyzes the phosphorolysis of single-stranded polyribonucleotides processively in the 3'- to 5'-direction.</text>
</comment>
<evidence type="ECO:0000256" key="2">
    <source>
        <dbReference type="ARBA" id="ARBA00007404"/>
    </source>
</evidence>
<dbReference type="GO" id="GO:0000175">
    <property type="term" value="F:3'-5'-RNA exonuclease activity"/>
    <property type="evidence" value="ECO:0007669"/>
    <property type="project" value="TreeGrafter"/>
</dbReference>